<dbReference type="EMBL" id="AMZH03009162">
    <property type="protein sequence ID" value="RRT57432.1"/>
    <property type="molecule type" value="Genomic_DNA"/>
</dbReference>
<protein>
    <recommendedName>
        <fullName evidence="6">Acyl transferase 4</fullName>
    </recommendedName>
</protein>
<accession>A0A426Z0D4</accession>
<evidence type="ECO:0000256" key="1">
    <source>
        <dbReference type="ARBA" id="ARBA00009861"/>
    </source>
</evidence>
<dbReference type="PANTHER" id="PTHR31147">
    <property type="entry name" value="ACYL TRANSFERASE 4"/>
    <property type="match status" value="1"/>
</dbReference>
<evidence type="ECO:0000313" key="4">
    <source>
        <dbReference type="EMBL" id="RRT57432.1"/>
    </source>
</evidence>
<evidence type="ECO:0000256" key="2">
    <source>
        <dbReference type="ARBA" id="ARBA00022679"/>
    </source>
</evidence>
<evidence type="ECO:0000313" key="5">
    <source>
        <dbReference type="Proteomes" id="UP000287651"/>
    </source>
</evidence>
<dbReference type="Pfam" id="PF02458">
    <property type="entry name" value="Transferase"/>
    <property type="match status" value="1"/>
</dbReference>
<dbReference type="PANTHER" id="PTHR31147:SF1">
    <property type="entry name" value="ACYL TRANSFERASE 4"/>
    <property type="match status" value="1"/>
</dbReference>
<sequence>MSFSVTRTSHSFVAPRGPTPNETLSLSIIDRVAGLRHMVRSLHVFQHGEKPAEVIKDALSRVLVNYYPFAGRFVDSEQGDVCVACNGEGAWFVEASANCSLEDVKYLDLPLMISKDELLPVPSPEFDPINLPLMMQACIVTEFICGGFVVGLISVHTIADGLGAAQFVNAIGEVARGLPKPIVDPVWIREVIPSPPKLHPAGPPVFPAFMLLYNTMDVSHDAVNQIKAQYFELTGHRCSTFDVAIAKLWRSRTRAIKLDPEAHVHLCFFANTRHLMQQLLPAEGGFYGNCFYPVAVTARSGQVATAELVDVVNIIRIAKAGLPGKFAKWAVGNFKEDPYELTFTYDSLFVSDWTRLGFLDVDYGWGKPLHVIPFAYFDFMAVGIIGAPPAPKKGTRIMTQCVEEEHMEAFLEEMKSSA</sequence>
<dbReference type="InterPro" id="IPR050898">
    <property type="entry name" value="Plant_acyltransferase"/>
</dbReference>
<reference evidence="4 5" key="1">
    <citation type="journal article" date="2014" name="Agronomy (Basel)">
        <title>A Draft Genome Sequence for Ensete ventricosum, the Drought-Tolerant Tree Against Hunger.</title>
        <authorList>
            <person name="Harrison J."/>
            <person name="Moore K.A."/>
            <person name="Paszkiewicz K."/>
            <person name="Jones T."/>
            <person name="Grant M."/>
            <person name="Ambacheew D."/>
            <person name="Muzemil S."/>
            <person name="Studholme D.J."/>
        </authorList>
    </citation>
    <scope>NUCLEOTIDE SEQUENCE [LARGE SCALE GENOMIC DNA]</scope>
</reference>
<gene>
    <name evidence="4" type="ORF">B296_00037002</name>
</gene>
<dbReference type="AlphaFoldDB" id="A0A426Z0D4"/>
<organism evidence="4 5">
    <name type="scientific">Ensete ventricosum</name>
    <name type="common">Abyssinian banana</name>
    <name type="synonym">Musa ensete</name>
    <dbReference type="NCBI Taxonomy" id="4639"/>
    <lineage>
        <taxon>Eukaryota</taxon>
        <taxon>Viridiplantae</taxon>
        <taxon>Streptophyta</taxon>
        <taxon>Embryophyta</taxon>
        <taxon>Tracheophyta</taxon>
        <taxon>Spermatophyta</taxon>
        <taxon>Magnoliopsida</taxon>
        <taxon>Liliopsida</taxon>
        <taxon>Zingiberales</taxon>
        <taxon>Musaceae</taxon>
        <taxon>Ensete</taxon>
    </lineage>
</organism>
<comment type="similarity">
    <text evidence="1">Belongs to the plant acyltransferase family.</text>
</comment>
<proteinExistence type="inferred from homology"/>
<dbReference type="Gene3D" id="3.30.559.10">
    <property type="entry name" value="Chloramphenicol acetyltransferase-like domain"/>
    <property type="match status" value="2"/>
</dbReference>
<dbReference type="Proteomes" id="UP000287651">
    <property type="component" value="Unassembled WGS sequence"/>
</dbReference>
<keyword evidence="2" id="KW-0808">Transferase</keyword>
<name>A0A426Z0D4_ENSVE</name>
<dbReference type="GO" id="GO:0016746">
    <property type="term" value="F:acyltransferase activity"/>
    <property type="evidence" value="ECO:0007669"/>
    <property type="project" value="UniProtKB-KW"/>
</dbReference>
<dbReference type="InterPro" id="IPR023213">
    <property type="entry name" value="CAT-like_dom_sf"/>
</dbReference>
<comment type="caution">
    <text evidence="4">The sequence shown here is derived from an EMBL/GenBank/DDBJ whole genome shotgun (WGS) entry which is preliminary data.</text>
</comment>
<keyword evidence="3" id="KW-0012">Acyltransferase</keyword>
<evidence type="ECO:0000256" key="3">
    <source>
        <dbReference type="ARBA" id="ARBA00023315"/>
    </source>
</evidence>
<evidence type="ECO:0008006" key="6">
    <source>
        <dbReference type="Google" id="ProtNLM"/>
    </source>
</evidence>